<keyword evidence="2" id="KW-1185">Reference proteome</keyword>
<evidence type="ECO:0000313" key="2">
    <source>
        <dbReference type="Proteomes" id="UP000608154"/>
    </source>
</evidence>
<dbReference type="AlphaFoldDB" id="A0A916TU83"/>
<organism evidence="1 2">
    <name type="scientific">Novosphingobium endophyticum</name>
    <dbReference type="NCBI Taxonomy" id="1955250"/>
    <lineage>
        <taxon>Bacteria</taxon>
        <taxon>Pseudomonadati</taxon>
        <taxon>Pseudomonadota</taxon>
        <taxon>Alphaproteobacteria</taxon>
        <taxon>Sphingomonadales</taxon>
        <taxon>Sphingomonadaceae</taxon>
        <taxon>Novosphingobium</taxon>
    </lineage>
</organism>
<dbReference type="Proteomes" id="UP000608154">
    <property type="component" value="Unassembled WGS sequence"/>
</dbReference>
<name>A0A916TU83_9SPHN</name>
<accession>A0A916TU83</accession>
<evidence type="ECO:0000313" key="1">
    <source>
        <dbReference type="EMBL" id="GGC07821.1"/>
    </source>
</evidence>
<protein>
    <submittedName>
        <fullName evidence="1">Uncharacterized protein</fullName>
    </submittedName>
</protein>
<dbReference type="EMBL" id="BMHK01000020">
    <property type="protein sequence ID" value="GGC07821.1"/>
    <property type="molecule type" value="Genomic_DNA"/>
</dbReference>
<proteinExistence type="predicted"/>
<reference evidence="1" key="2">
    <citation type="submission" date="2020-09" db="EMBL/GenBank/DDBJ databases">
        <authorList>
            <person name="Sun Q."/>
            <person name="Zhou Y."/>
        </authorList>
    </citation>
    <scope>NUCLEOTIDE SEQUENCE</scope>
    <source>
        <strain evidence="1">CGMCC 1.15095</strain>
    </source>
</reference>
<reference evidence="1" key="1">
    <citation type="journal article" date="2014" name="Int. J. Syst. Evol. Microbiol.">
        <title>Complete genome sequence of Corynebacterium casei LMG S-19264T (=DSM 44701T), isolated from a smear-ripened cheese.</title>
        <authorList>
            <consortium name="US DOE Joint Genome Institute (JGI-PGF)"/>
            <person name="Walter F."/>
            <person name="Albersmeier A."/>
            <person name="Kalinowski J."/>
            <person name="Ruckert C."/>
        </authorList>
    </citation>
    <scope>NUCLEOTIDE SEQUENCE</scope>
    <source>
        <strain evidence="1">CGMCC 1.15095</strain>
    </source>
</reference>
<comment type="caution">
    <text evidence="1">The sequence shown here is derived from an EMBL/GenBank/DDBJ whole genome shotgun (WGS) entry which is preliminary data.</text>
</comment>
<gene>
    <name evidence="1" type="ORF">GCM10011494_28070</name>
</gene>
<sequence length="58" mass="6779">MHGRDAAFGQAVYDLQCRPFDVLYDDAAHDRILLPVDFRVFQLDTGPRDRKAKLWSRD</sequence>